<organism evidence="2 3">
    <name type="scientific">Aspergillus pseudodeflectus</name>
    <dbReference type="NCBI Taxonomy" id="176178"/>
    <lineage>
        <taxon>Eukaryota</taxon>
        <taxon>Fungi</taxon>
        <taxon>Dikarya</taxon>
        <taxon>Ascomycota</taxon>
        <taxon>Pezizomycotina</taxon>
        <taxon>Eurotiomycetes</taxon>
        <taxon>Eurotiomycetidae</taxon>
        <taxon>Eurotiales</taxon>
        <taxon>Aspergillaceae</taxon>
        <taxon>Aspergillus</taxon>
        <taxon>Aspergillus subgen. Nidulantes</taxon>
    </lineage>
</organism>
<dbReference type="GeneID" id="98151430"/>
<reference evidence="2 3" key="1">
    <citation type="submission" date="2024-07" db="EMBL/GenBank/DDBJ databases">
        <title>Section-level genome sequencing and comparative genomics of Aspergillus sections Usti and Cavernicolus.</title>
        <authorList>
            <consortium name="Lawrence Berkeley National Laboratory"/>
            <person name="Nybo J.L."/>
            <person name="Vesth T.C."/>
            <person name="Theobald S."/>
            <person name="Frisvad J.C."/>
            <person name="Larsen T.O."/>
            <person name="Kjaerboelling I."/>
            <person name="Rothschild-Mancinelli K."/>
            <person name="Lyhne E.K."/>
            <person name="Kogle M.E."/>
            <person name="Barry K."/>
            <person name="Clum A."/>
            <person name="Na H."/>
            <person name="Ledsgaard L."/>
            <person name="Lin J."/>
            <person name="Lipzen A."/>
            <person name="Kuo A."/>
            <person name="Riley R."/>
            <person name="Mondo S."/>
            <person name="LaButti K."/>
            <person name="Haridas S."/>
            <person name="Pangalinan J."/>
            <person name="Salamov A.A."/>
            <person name="Simmons B.A."/>
            <person name="Magnuson J.K."/>
            <person name="Chen J."/>
            <person name="Drula E."/>
            <person name="Henrissat B."/>
            <person name="Wiebenga A."/>
            <person name="Lubbers R.J."/>
            <person name="Gomes A.C."/>
            <person name="Macurrencykelacurrency M.R."/>
            <person name="Stajich J."/>
            <person name="Grigoriev I.V."/>
            <person name="Mortensen U.H."/>
            <person name="De vries R.P."/>
            <person name="Baker S.E."/>
            <person name="Andersen M.R."/>
        </authorList>
    </citation>
    <scope>NUCLEOTIDE SEQUENCE [LARGE SCALE GENOMIC DNA]</scope>
    <source>
        <strain evidence="2 3">CBS 756.74</strain>
    </source>
</reference>
<proteinExistence type="predicted"/>
<protein>
    <submittedName>
        <fullName evidence="2">Uncharacterized protein</fullName>
    </submittedName>
</protein>
<comment type="caution">
    <text evidence="2">The sequence shown here is derived from an EMBL/GenBank/DDBJ whole genome shotgun (WGS) entry which is preliminary data.</text>
</comment>
<dbReference type="RefSeq" id="XP_070896959.1">
    <property type="nucleotide sequence ID" value="XM_071036266.1"/>
</dbReference>
<feature type="compositionally biased region" description="Basic and acidic residues" evidence="1">
    <location>
        <begin position="9"/>
        <end position="23"/>
    </location>
</feature>
<evidence type="ECO:0000313" key="3">
    <source>
        <dbReference type="Proteomes" id="UP001610444"/>
    </source>
</evidence>
<evidence type="ECO:0000313" key="2">
    <source>
        <dbReference type="EMBL" id="KAL2846029.1"/>
    </source>
</evidence>
<sequence length="94" mass="10792">MTPRAMRNALDELQRRAQGKSGDDHRMQLLSEAYDQAMERINSQREGYRKLARNALSWIVFSNKALRSSVLQDVLAVELEDTEFDPTNRPEVGV</sequence>
<keyword evidence="3" id="KW-1185">Reference proteome</keyword>
<dbReference type="EMBL" id="JBFXLR010000034">
    <property type="protein sequence ID" value="KAL2846029.1"/>
    <property type="molecule type" value="Genomic_DNA"/>
</dbReference>
<name>A0ABR4K2P7_9EURO</name>
<dbReference type="Proteomes" id="UP001610444">
    <property type="component" value="Unassembled WGS sequence"/>
</dbReference>
<evidence type="ECO:0000256" key="1">
    <source>
        <dbReference type="SAM" id="MobiDB-lite"/>
    </source>
</evidence>
<accession>A0ABR4K2P7</accession>
<gene>
    <name evidence="2" type="ORF">BJX68DRAFT_129232</name>
</gene>
<feature type="region of interest" description="Disordered" evidence="1">
    <location>
        <begin position="1"/>
        <end position="23"/>
    </location>
</feature>